<dbReference type="AlphaFoldDB" id="A0A147EAA1"/>
<proteinExistence type="predicted"/>
<reference evidence="1 2" key="1">
    <citation type="journal article" date="2016" name="Front. Microbiol.">
        <title>Genomic Resource of Rice Seed Associated Bacteria.</title>
        <authorList>
            <person name="Midha S."/>
            <person name="Bansal K."/>
            <person name="Sharma S."/>
            <person name="Kumar N."/>
            <person name="Patil P.P."/>
            <person name="Chaudhry V."/>
            <person name="Patil P.B."/>
        </authorList>
    </citation>
    <scope>NUCLEOTIDE SEQUENCE [LARGE SCALE GENOMIC DNA]</scope>
    <source>
        <strain evidence="1 2">NS354</strain>
    </source>
</reference>
<dbReference type="Proteomes" id="UP000070810">
    <property type="component" value="Unassembled WGS sequence"/>
</dbReference>
<dbReference type="PATRIC" id="fig|1079994.3.peg.549"/>
<keyword evidence="2" id="KW-1185">Reference proteome</keyword>
<protein>
    <submittedName>
        <fullName evidence="1">Uncharacterized protein</fullName>
    </submittedName>
</protein>
<evidence type="ECO:0000313" key="2">
    <source>
        <dbReference type="Proteomes" id="UP000070810"/>
    </source>
</evidence>
<evidence type="ECO:0000313" key="1">
    <source>
        <dbReference type="EMBL" id="KTR81283.1"/>
    </source>
</evidence>
<dbReference type="RefSeq" id="WP_058594787.1">
    <property type="nucleotide sequence ID" value="NZ_LDRK01000136.1"/>
</dbReference>
<sequence>MKVDVSEIQSAADRLFDALAQVPNSGDESCSDCGSDVVARTTQLFVEEFAQAVRTEQERARSTAEAMHECAHDFNQVETAHVQEIRGFLGMMS</sequence>
<name>A0A147EAA1_9MICO</name>
<organism evidence="1 2">
    <name type="scientific">Leucobacter chromiiresistens</name>
    <dbReference type="NCBI Taxonomy" id="1079994"/>
    <lineage>
        <taxon>Bacteria</taxon>
        <taxon>Bacillati</taxon>
        <taxon>Actinomycetota</taxon>
        <taxon>Actinomycetes</taxon>
        <taxon>Micrococcales</taxon>
        <taxon>Microbacteriaceae</taxon>
        <taxon>Leucobacter</taxon>
    </lineage>
</organism>
<comment type="caution">
    <text evidence="1">The sequence shown here is derived from an EMBL/GenBank/DDBJ whole genome shotgun (WGS) entry which is preliminary data.</text>
</comment>
<dbReference type="EMBL" id="LDRK01000136">
    <property type="protein sequence ID" value="KTR81283.1"/>
    <property type="molecule type" value="Genomic_DNA"/>
</dbReference>
<accession>A0A147EAA1</accession>
<gene>
    <name evidence="1" type="ORF">NS354_12595</name>
</gene>